<evidence type="ECO:0008006" key="4">
    <source>
        <dbReference type="Google" id="ProtNLM"/>
    </source>
</evidence>
<dbReference type="EMBL" id="NIRR01000021">
    <property type="protein sequence ID" value="OWP62678.1"/>
    <property type="molecule type" value="Genomic_DNA"/>
</dbReference>
<feature type="region of interest" description="Disordered" evidence="1">
    <location>
        <begin position="141"/>
        <end position="184"/>
    </location>
</feature>
<protein>
    <recommendedName>
        <fullName evidence="4">DUF4168 domain-containing protein</fullName>
    </recommendedName>
</protein>
<dbReference type="AlphaFoldDB" id="A0A246FJF1"/>
<proteinExistence type="predicted"/>
<feature type="compositionally biased region" description="Pro residues" evidence="1">
    <location>
        <begin position="142"/>
        <end position="151"/>
    </location>
</feature>
<evidence type="ECO:0000256" key="1">
    <source>
        <dbReference type="SAM" id="MobiDB-lite"/>
    </source>
</evidence>
<feature type="compositionally biased region" description="Low complexity" evidence="1">
    <location>
        <begin position="152"/>
        <end position="184"/>
    </location>
</feature>
<sequence length="199" mass="21601">MLFFSLFTSSPKQPILPLCNMKFLIGGLLSLLLLSAPAVWAQQVAPAMREEATAATCQLAAFISLDDARQLPVRRLVHIRLTQEADVRQQYTNDPDMLQKKLEAIGLDYTDQLHSILSPTQYEKLLKAAPGRLPDVVAAMRPPAPTPPPLATPATLVTAPPASGRTAGPKPTTKPTPARKSVSPVFRSVVPRTNTVVRH</sequence>
<comment type="caution">
    <text evidence="2">The sequence shown here is derived from an EMBL/GenBank/DDBJ whole genome shotgun (WGS) entry which is preliminary data.</text>
</comment>
<reference evidence="2 3" key="1">
    <citation type="submission" date="2017-06" db="EMBL/GenBank/DDBJ databases">
        <title>Hymenobacter amundsenii sp. nov. isolated from regoliths in Antarctica.</title>
        <authorList>
            <person name="Sedlacek I."/>
            <person name="Kralova S."/>
            <person name="Pantucek R."/>
            <person name="Svec P."/>
            <person name="Holochova P."/>
            <person name="Stankova E."/>
            <person name="Vrbovska V."/>
            <person name="Busse H.-J."/>
        </authorList>
    </citation>
    <scope>NUCLEOTIDE SEQUENCE [LARGE SCALE GENOMIC DNA]</scope>
    <source>
        <strain evidence="2 3">CCM 8682</strain>
    </source>
</reference>
<gene>
    <name evidence="2" type="ORF">CDA63_12960</name>
</gene>
<dbReference type="Proteomes" id="UP000197277">
    <property type="component" value="Unassembled WGS sequence"/>
</dbReference>
<keyword evidence="3" id="KW-1185">Reference proteome</keyword>
<evidence type="ECO:0000313" key="3">
    <source>
        <dbReference type="Proteomes" id="UP000197277"/>
    </source>
</evidence>
<name>A0A246FJF1_9BACT</name>
<accession>A0A246FJF1</accession>
<evidence type="ECO:0000313" key="2">
    <source>
        <dbReference type="EMBL" id="OWP62678.1"/>
    </source>
</evidence>
<organism evidence="2 3">
    <name type="scientific">Hymenobacter amundsenii</name>
    <dbReference type="NCBI Taxonomy" id="2006685"/>
    <lineage>
        <taxon>Bacteria</taxon>
        <taxon>Pseudomonadati</taxon>
        <taxon>Bacteroidota</taxon>
        <taxon>Cytophagia</taxon>
        <taxon>Cytophagales</taxon>
        <taxon>Hymenobacteraceae</taxon>
        <taxon>Hymenobacter</taxon>
    </lineage>
</organism>